<proteinExistence type="predicted"/>
<evidence type="ECO:0000313" key="2">
    <source>
        <dbReference type="Proteomes" id="UP000593560"/>
    </source>
</evidence>
<gene>
    <name evidence="1" type="ORF">Gohar_019142</name>
</gene>
<dbReference type="Proteomes" id="UP000593560">
    <property type="component" value="Unassembled WGS sequence"/>
</dbReference>
<reference evidence="1 2" key="1">
    <citation type="journal article" date="2019" name="Genome Biol. Evol.">
        <title>Insights into the evolution of the New World diploid cottons (Gossypium, subgenus Houzingenia) based on genome sequencing.</title>
        <authorList>
            <person name="Grover C.E."/>
            <person name="Arick M.A. 2nd"/>
            <person name="Thrash A."/>
            <person name="Conover J.L."/>
            <person name="Sanders W.S."/>
            <person name="Peterson D.G."/>
            <person name="Frelichowski J.E."/>
            <person name="Scheffler J.A."/>
            <person name="Scheffler B.E."/>
            <person name="Wendel J.F."/>
        </authorList>
    </citation>
    <scope>NUCLEOTIDE SEQUENCE [LARGE SCALE GENOMIC DNA]</scope>
    <source>
        <strain evidence="1">0</strain>
        <tissue evidence="1">Leaf</tissue>
    </source>
</reference>
<dbReference type="AlphaFoldDB" id="A0A7J9GBA3"/>
<accession>A0A7J9GBA3</accession>
<keyword evidence="2" id="KW-1185">Reference proteome</keyword>
<dbReference type="EMBL" id="JABFAD010000003">
    <property type="protein sequence ID" value="MBA0794857.1"/>
    <property type="molecule type" value="Genomic_DNA"/>
</dbReference>
<name>A0A7J9GBA3_9ROSI</name>
<organism evidence="1 2">
    <name type="scientific">Gossypium harknessii</name>
    <dbReference type="NCBI Taxonomy" id="34285"/>
    <lineage>
        <taxon>Eukaryota</taxon>
        <taxon>Viridiplantae</taxon>
        <taxon>Streptophyta</taxon>
        <taxon>Embryophyta</taxon>
        <taxon>Tracheophyta</taxon>
        <taxon>Spermatophyta</taxon>
        <taxon>Magnoliopsida</taxon>
        <taxon>eudicotyledons</taxon>
        <taxon>Gunneridae</taxon>
        <taxon>Pentapetalae</taxon>
        <taxon>rosids</taxon>
        <taxon>malvids</taxon>
        <taxon>Malvales</taxon>
        <taxon>Malvaceae</taxon>
        <taxon>Malvoideae</taxon>
        <taxon>Gossypium</taxon>
    </lineage>
</organism>
<evidence type="ECO:0000313" key="1">
    <source>
        <dbReference type="EMBL" id="MBA0794857.1"/>
    </source>
</evidence>
<comment type="caution">
    <text evidence="1">The sequence shown here is derived from an EMBL/GenBank/DDBJ whole genome shotgun (WGS) entry which is preliminary data.</text>
</comment>
<protein>
    <submittedName>
        <fullName evidence="1">Uncharacterized protein</fullName>
    </submittedName>
</protein>
<sequence length="56" mass="6345">MGIRNLLDLGTLALPWMTCTRHARDLKVLEWNLSKNQVTVLHSSRILMVIGSKSLI</sequence>